<keyword evidence="5" id="KW-0046">Antibiotic resistance</keyword>
<keyword evidence="4 7" id="KW-0067">ATP-binding</keyword>
<dbReference type="GO" id="GO:0046677">
    <property type="term" value="P:response to antibiotic"/>
    <property type="evidence" value="ECO:0007669"/>
    <property type="project" value="UniProtKB-KW"/>
</dbReference>
<dbReference type="PANTHER" id="PTHR42711">
    <property type="entry name" value="ABC TRANSPORTER ATP-BINDING PROTEIN"/>
    <property type="match status" value="1"/>
</dbReference>
<feature type="domain" description="ABC transporter" evidence="6">
    <location>
        <begin position="10"/>
        <end position="239"/>
    </location>
</feature>
<accession>A0A162J070</accession>
<evidence type="ECO:0000256" key="5">
    <source>
        <dbReference type="ARBA" id="ARBA00023251"/>
    </source>
</evidence>
<keyword evidence="3" id="KW-0547">Nucleotide-binding</keyword>
<dbReference type="AlphaFoldDB" id="A0A162J070"/>
<reference evidence="8" key="3">
    <citation type="submission" date="2019-12" db="EMBL/GenBank/DDBJ databases">
        <title>Complete and Draft Genome Sequences of New Strains and Members of Some Known Species of the Genus Rathayibacter isolated from Plants.</title>
        <authorList>
            <person name="Tarlachkov S.V."/>
            <person name="Starodumova I.P."/>
            <person name="Dorofeeva L.V."/>
            <person name="Prisyazhnaya N.V."/>
            <person name="Leyn S.A."/>
            <person name="Zlamal J.E."/>
            <person name="Elane M.L."/>
            <person name="Osterman A.L."/>
            <person name="Nadler S.A."/>
            <person name="Subbotin S.A."/>
            <person name="Evtushenko L.I."/>
        </authorList>
    </citation>
    <scope>NUCLEOTIDE SEQUENCE</scope>
    <source>
        <strain evidence="8">VKM Ac-2761</strain>
    </source>
</reference>
<dbReference type="Gene3D" id="3.40.50.300">
    <property type="entry name" value="P-loop containing nucleotide triphosphate hydrolases"/>
    <property type="match status" value="1"/>
</dbReference>
<dbReference type="PATRIC" id="fig|1671680.3.peg.2776"/>
<proteinExistence type="predicted"/>
<dbReference type="PROSITE" id="PS00211">
    <property type="entry name" value="ABC_TRANSPORTER_1"/>
    <property type="match status" value="1"/>
</dbReference>
<dbReference type="EMBL" id="LIIN01000112">
    <property type="protein sequence ID" value="KZX20307.1"/>
    <property type="molecule type" value="Genomic_DNA"/>
</dbReference>
<dbReference type="SMART" id="SM00382">
    <property type="entry name" value="AAA"/>
    <property type="match status" value="1"/>
</dbReference>
<dbReference type="InterPro" id="IPR003439">
    <property type="entry name" value="ABC_transporter-like_ATP-bd"/>
</dbReference>
<dbReference type="SUPFAM" id="SSF52540">
    <property type="entry name" value="P-loop containing nucleoside triphosphate hydrolases"/>
    <property type="match status" value="1"/>
</dbReference>
<evidence type="ECO:0000256" key="1">
    <source>
        <dbReference type="ARBA" id="ARBA00004202"/>
    </source>
</evidence>
<dbReference type="Proteomes" id="UP000465031">
    <property type="component" value="Chromosome"/>
</dbReference>
<dbReference type="InterPro" id="IPR027417">
    <property type="entry name" value="P-loop_NTPase"/>
</dbReference>
<dbReference type="GO" id="GO:0005886">
    <property type="term" value="C:plasma membrane"/>
    <property type="evidence" value="ECO:0007669"/>
    <property type="project" value="UniProtKB-SubCell"/>
</dbReference>
<dbReference type="CDD" id="cd03230">
    <property type="entry name" value="ABC_DR_subfamily_A"/>
    <property type="match status" value="1"/>
</dbReference>
<evidence type="ECO:0000259" key="6">
    <source>
        <dbReference type="PROSITE" id="PS50893"/>
    </source>
</evidence>
<dbReference type="EC" id="3.6.3.-" evidence="7"/>
<sequence>MKTSQHSPAISVEDLRMRYGAKDVLAGVTLDVERGQRIAVLGPNGAGKSTMIEILEGFRRPSAGRVRVLDADPLDAPSVWRSRIGIVLQAWRDHGTWRVRELLELVAASHDAARPGVALPVGEMLRSVGLEDLADRRLATLSGGQRRRVDVAAALIGRPELVFLDEPTTGFDPEIRAAFHELIRALTPETTVLWATHDLHEAEAMCDRIVILARGSVEADGSPEELRDRFASGTTVRWRADGGLHTEHVSDPAPVLARLSARGVDLSGLEVRRASLEDAYLAIVAGSEAVDGAPELASTEKETRP</sequence>
<dbReference type="Proteomes" id="UP000076717">
    <property type="component" value="Unassembled WGS sequence"/>
</dbReference>
<evidence type="ECO:0000256" key="3">
    <source>
        <dbReference type="ARBA" id="ARBA00022741"/>
    </source>
</evidence>
<reference evidence="10" key="2">
    <citation type="submission" date="2019-12" db="EMBL/GenBank/DDBJ databases">
        <title>Complete and draft genome sequences of new strains and members of some known species of the genus Rathayibacter isolated from plants.</title>
        <authorList>
            <person name="Tarlachkov S.V."/>
            <person name="Starodumova I.P."/>
            <person name="Dorofeeva L.V."/>
            <person name="Prisyazhnaya N.V."/>
            <person name="Leyn S."/>
            <person name="Zlamal J."/>
            <person name="Elan M."/>
            <person name="Osterman A.L."/>
            <person name="Nadler S."/>
            <person name="Subbotin S.A."/>
            <person name="Evtushenko L.I."/>
        </authorList>
    </citation>
    <scope>NUCLEOTIDE SEQUENCE [LARGE SCALE GENOMIC DNA]</scope>
    <source>
        <strain evidence="10">VKM Ac-2761</strain>
    </source>
</reference>
<comment type="subcellular location">
    <subcellularLocation>
        <location evidence="1">Cell membrane</location>
        <topology evidence="1">Peripheral membrane protein</topology>
    </subcellularLocation>
</comment>
<evidence type="ECO:0000313" key="7">
    <source>
        <dbReference type="EMBL" id="KZX20307.1"/>
    </source>
</evidence>
<dbReference type="PROSITE" id="PS50893">
    <property type="entry name" value="ABC_TRANSPORTER_2"/>
    <property type="match status" value="1"/>
</dbReference>
<evidence type="ECO:0000313" key="8">
    <source>
        <dbReference type="EMBL" id="QHC56865.1"/>
    </source>
</evidence>
<dbReference type="GO" id="GO:0016887">
    <property type="term" value="F:ATP hydrolysis activity"/>
    <property type="evidence" value="ECO:0007669"/>
    <property type="project" value="InterPro"/>
</dbReference>
<dbReference type="Pfam" id="PF00005">
    <property type="entry name" value="ABC_tran"/>
    <property type="match status" value="1"/>
</dbReference>
<evidence type="ECO:0000313" key="10">
    <source>
        <dbReference type="Proteomes" id="UP000465031"/>
    </source>
</evidence>
<reference evidence="7 9" key="1">
    <citation type="submission" date="2015-08" db="EMBL/GenBank/DDBJ databases">
        <title>Draft Genome Sequence of Rathayibacter sp. Strain VKM Ac-2596 Isolated from Leaf Gall Induced by Plant-Parasitic Nematodes.</title>
        <authorList>
            <person name="Vasilenko O.V."/>
            <person name="Starodumova I.P."/>
            <person name="Tarlachkov S.V."/>
            <person name="Dorofeeva L.V."/>
            <person name="Evtushenko L.I."/>
        </authorList>
    </citation>
    <scope>NUCLEOTIDE SEQUENCE [LARGE SCALE GENOMIC DNA]</scope>
    <source>
        <strain evidence="7 9">VKM Ac-2596</strain>
    </source>
</reference>
<evidence type="ECO:0000256" key="2">
    <source>
        <dbReference type="ARBA" id="ARBA00022448"/>
    </source>
</evidence>
<dbReference type="InterPro" id="IPR003593">
    <property type="entry name" value="AAA+_ATPase"/>
</dbReference>
<dbReference type="GO" id="GO:0005524">
    <property type="term" value="F:ATP binding"/>
    <property type="evidence" value="ECO:0007669"/>
    <property type="project" value="UniProtKB-KW"/>
</dbReference>
<dbReference type="EMBL" id="CP047186">
    <property type="protein sequence ID" value="QHC56865.1"/>
    <property type="molecule type" value="Genomic_DNA"/>
</dbReference>
<dbReference type="InterPro" id="IPR050763">
    <property type="entry name" value="ABC_transporter_ATP-binding"/>
</dbReference>
<keyword evidence="2" id="KW-0813">Transport</keyword>
<dbReference type="PANTHER" id="PTHR42711:SF17">
    <property type="entry name" value="ABC TRANSPORTER ATP-BINDING PROTEIN"/>
    <property type="match status" value="1"/>
</dbReference>
<dbReference type="RefSeq" id="WP_068212397.1">
    <property type="nucleotide sequence ID" value="NZ_CP047186.1"/>
</dbReference>
<dbReference type="KEGG" id="rte:GSU10_01080"/>
<organism evidence="7 9">
    <name type="scientific">Rathayibacter tanaceti</name>
    <dbReference type="NCBI Taxonomy" id="1671680"/>
    <lineage>
        <taxon>Bacteria</taxon>
        <taxon>Bacillati</taxon>
        <taxon>Actinomycetota</taxon>
        <taxon>Actinomycetes</taxon>
        <taxon>Micrococcales</taxon>
        <taxon>Microbacteriaceae</taxon>
        <taxon>Rathayibacter</taxon>
    </lineage>
</organism>
<keyword evidence="7" id="KW-0378">Hydrolase</keyword>
<dbReference type="InterPro" id="IPR017871">
    <property type="entry name" value="ABC_transporter-like_CS"/>
</dbReference>
<keyword evidence="9" id="KW-1185">Reference proteome</keyword>
<evidence type="ECO:0000256" key="4">
    <source>
        <dbReference type="ARBA" id="ARBA00022840"/>
    </source>
</evidence>
<gene>
    <name evidence="7" type="primary">yxlF_3</name>
    <name evidence="7" type="ORF">ACH61_02591</name>
    <name evidence="8" type="ORF">GSU10_01080</name>
</gene>
<name>A0A162J070_9MICO</name>
<dbReference type="OrthoDB" id="9804819at2"/>
<evidence type="ECO:0000313" key="9">
    <source>
        <dbReference type="Proteomes" id="UP000076717"/>
    </source>
</evidence>
<protein>
    <submittedName>
        <fullName evidence="8">ATP-binding cassette domain-containing protein</fullName>
    </submittedName>
    <submittedName>
        <fullName evidence="7">Putative ABC transporter ATP-binding protein YxlF</fullName>
        <ecNumber evidence="7">3.6.3.-</ecNumber>
    </submittedName>
</protein>